<keyword evidence="5" id="KW-0418">Kinase</keyword>
<feature type="domain" description="7,8-dihydro-6-hydroxymethylpterin-pyrophosphokinase" evidence="8">
    <location>
        <begin position="8"/>
        <end position="135"/>
    </location>
</feature>
<dbReference type="EC" id="2.7.6.3" evidence="2"/>
<sequence>MAETLTAIGIGGNLGNREDTLNRAITALAKTPGINIVRQSPWYETAPVGFDDQPFFLNGALAAISSLTPRNLLLVLHRIEHRFGRIRNTPDSPRRVDLDLLLFDDLIIDEADLVVPHPRMTKRAFVLVPLADILPEAIHPVTRSTIADMLFKLGDLDQLV</sequence>
<dbReference type="PANTHER" id="PTHR43071:SF1">
    <property type="entry name" value="2-AMINO-4-HYDROXY-6-HYDROXYMETHYLDIHYDROPTERIDINE PYROPHOSPHOKINASE"/>
    <property type="match status" value="1"/>
</dbReference>
<dbReference type="GO" id="GO:0003848">
    <property type="term" value="F:2-amino-4-hydroxy-6-hydroxymethyldihydropteridine diphosphokinase activity"/>
    <property type="evidence" value="ECO:0007669"/>
    <property type="project" value="UniProtKB-EC"/>
</dbReference>
<evidence type="ECO:0000256" key="4">
    <source>
        <dbReference type="ARBA" id="ARBA00022741"/>
    </source>
</evidence>
<reference evidence="9" key="1">
    <citation type="submission" date="2018-05" db="EMBL/GenBank/DDBJ databases">
        <authorList>
            <person name="Lanie J.A."/>
            <person name="Ng W.-L."/>
            <person name="Kazmierczak K.M."/>
            <person name="Andrzejewski T.M."/>
            <person name="Davidsen T.M."/>
            <person name="Wayne K.J."/>
            <person name="Tettelin H."/>
            <person name="Glass J.I."/>
            <person name="Rusch D."/>
            <person name="Podicherti R."/>
            <person name="Tsui H.-C.T."/>
            <person name="Winkler M.E."/>
        </authorList>
    </citation>
    <scope>NUCLEOTIDE SEQUENCE</scope>
</reference>
<dbReference type="NCBIfam" id="TIGR01498">
    <property type="entry name" value="folK"/>
    <property type="match status" value="1"/>
</dbReference>
<evidence type="ECO:0000256" key="2">
    <source>
        <dbReference type="ARBA" id="ARBA00013253"/>
    </source>
</evidence>
<dbReference type="InterPro" id="IPR035907">
    <property type="entry name" value="Hppk_sf"/>
</dbReference>
<proteinExistence type="predicted"/>
<keyword evidence="3" id="KW-0808">Transferase</keyword>
<organism evidence="9">
    <name type="scientific">marine metagenome</name>
    <dbReference type="NCBI Taxonomy" id="408172"/>
    <lineage>
        <taxon>unclassified sequences</taxon>
        <taxon>metagenomes</taxon>
        <taxon>ecological metagenomes</taxon>
    </lineage>
</organism>
<dbReference type="GO" id="GO:0046654">
    <property type="term" value="P:tetrahydrofolate biosynthetic process"/>
    <property type="evidence" value="ECO:0007669"/>
    <property type="project" value="UniProtKB-UniPathway"/>
</dbReference>
<gene>
    <name evidence="9" type="ORF">METZ01_LOCUS286173</name>
</gene>
<name>A0A382L9L3_9ZZZZ</name>
<dbReference type="GO" id="GO:0046656">
    <property type="term" value="P:folic acid biosynthetic process"/>
    <property type="evidence" value="ECO:0007669"/>
    <property type="project" value="UniProtKB-KW"/>
</dbReference>
<keyword evidence="4" id="KW-0547">Nucleotide-binding</keyword>
<dbReference type="Gene3D" id="3.30.70.560">
    <property type="entry name" value="7,8-Dihydro-6-hydroxymethylpterin-pyrophosphokinase HPPK"/>
    <property type="match status" value="1"/>
</dbReference>
<comment type="pathway">
    <text evidence="1">Cofactor biosynthesis; tetrahydrofolate biosynthesis; 2-amino-4-hydroxy-6-hydroxymethyl-7,8-dihydropteridine diphosphate from 7,8-dihydroneopterin triphosphate: step 4/4.</text>
</comment>
<accession>A0A382L9L3</accession>
<protein>
    <recommendedName>
        <fullName evidence="2">2-amino-4-hydroxy-6-hydroxymethyldihydropteridine diphosphokinase</fullName>
        <ecNumber evidence="2">2.7.6.3</ecNumber>
    </recommendedName>
</protein>
<dbReference type="AlphaFoldDB" id="A0A382L9L3"/>
<evidence type="ECO:0000256" key="3">
    <source>
        <dbReference type="ARBA" id="ARBA00022679"/>
    </source>
</evidence>
<dbReference type="GO" id="GO:0005524">
    <property type="term" value="F:ATP binding"/>
    <property type="evidence" value="ECO:0007669"/>
    <property type="project" value="UniProtKB-KW"/>
</dbReference>
<evidence type="ECO:0000259" key="8">
    <source>
        <dbReference type="Pfam" id="PF01288"/>
    </source>
</evidence>
<dbReference type="GO" id="GO:0016301">
    <property type="term" value="F:kinase activity"/>
    <property type="evidence" value="ECO:0007669"/>
    <property type="project" value="UniProtKB-KW"/>
</dbReference>
<dbReference type="InterPro" id="IPR000550">
    <property type="entry name" value="Hppk"/>
</dbReference>
<evidence type="ECO:0000256" key="1">
    <source>
        <dbReference type="ARBA" id="ARBA00005051"/>
    </source>
</evidence>
<evidence type="ECO:0000256" key="7">
    <source>
        <dbReference type="ARBA" id="ARBA00022909"/>
    </source>
</evidence>
<keyword evidence="6" id="KW-0067">ATP-binding</keyword>
<dbReference type="PANTHER" id="PTHR43071">
    <property type="entry name" value="2-AMINO-4-HYDROXY-6-HYDROXYMETHYLDIHYDROPTERIDINE PYROPHOSPHOKINASE"/>
    <property type="match status" value="1"/>
</dbReference>
<dbReference type="UniPathway" id="UPA00077">
    <property type="reaction ID" value="UER00155"/>
</dbReference>
<dbReference type="EMBL" id="UINC01085605">
    <property type="protein sequence ID" value="SVC33319.1"/>
    <property type="molecule type" value="Genomic_DNA"/>
</dbReference>
<evidence type="ECO:0000313" key="9">
    <source>
        <dbReference type="EMBL" id="SVC33319.1"/>
    </source>
</evidence>
<evidence type="ECO:0000256" key="5">
    <source>
        <dbReference type="ARBA" id="ARBA00022777"/>
    </source>
</evidence>
<dbReference type="Pfam" id="PF01288">
    <property type="entry name" value="HPPK"/>
    <property type="match status" value="1"/>
</dbReference>
<evidence type="ECO:0000256" key="6">
    <source>
        <dbReference type="ARBA" id="ARBA00022840"/>
    </source>
</evidence>
<dbReference type="SUPFAM" id="SSF55083">
    <property type="entry name" value="6-hydroxymethyl-7,8-dihydropterin pyrophosphokinase, HPPK"/>
    <property type="match status" value="1"/>
</dbReference>
<keyword evidence="7" id="KW-0289">Folate biosynthesis</keyword>
<dbReference type="CDD" id="cd00483">
    <property type="entry name" value="HPPK"/>
    <property type="match status" value="1"/>
</dbReference>
<feature type="non-terminal residue" evidence="9">
    <location>
        <position position="160"/>
    </location>
</feature>